<evidence type="ECO:0000313" key="8">
    <source>
        <dbReference type="Proteomes" id="UP001140230"/>
    </source>
</evidence>
<evidence type="ECO:0000256" key="2">
    <source>
        <dbReference type="ARBA" id="ARBA00022723"/>
    </source>
</evidence>
<name>A0A9X4BUU8_9XANT</name>
<evidence type="ECO:0000256" key="5">
    <source>
        <dbReference type="ARBA" id="ARBA00023049"/>
    </source>
</evidence>
<dbReference type="Gene3D" id="3.40.140.10">
    <property type="entry name" value="Cytidine Deaminase, domain 2"/>
    <property type="match status" value="1"/>
</dbReference>
<dbReference type="Proteomes" id="UP001140230">
    <property type="component" value="Unassembled WGS sequence"/>
</dbReference>
<dbReference type="Pfam" id="PF14464">
    <property type="entry name" value="Prok-JAB"/>
    <property type="match status" value="1"/>
</dbReference>
<dbReference type="InterPro" id="IPR028090">
    <property type="entry name" value="JAB_dom_prok"/>
</dbReference>
<dbReference type="AlphaFoldDB" id="A0A9X4BUU8"/>
<feature type="domain" description="JAB" evidence="6">
    <location>
        <begin position="32"/>
        <end position="115"/>
    </location>
</feature>
<organism evidence="7 8">
    <name type="scientific">Xanthomonas hortorum pv. hederae</name>
    <dbReference type="NCBI Taxonomy" id="453603"/>
    <lineage>
        <taxon>Bacteria</taxon>
        <taxon>Pseudomonadati</taxon>
        <taxon>Pseudomonadota</taxon>
        <taxon>Gammaproteobacteria</taxon>
        <taxon>Lysobacterales</taxon>
        <taxon>Lysobacteraceae</taxon>
        <taxon>Xanthomonas</taxon>
    </lineage>
</organism>
<keyword evidence="1" id="KW-0645">Protease</keyword>
<dbReference type="GO" id="GO:0008237">
    <property type="term" value="F:metallopeptidase activity"/>
    <property type="evidence" value="ECO:0007669"/>
    <property type="project" value="UniProtKB-KW"/>
</dbReference>
<evidence type="ECO:0000256" key="4">
    <source>
        <dbReference type="ARBA" id="ARBA00022833"/>
    </source>
</evidence>
<sequence length="166" mass="18217">MYLATTAGYTQRVRIAQNVLDHTVQFRQLNWRAAEAGGQLFGTVAGGEVLITRAAGPHAGDTRSRYSYRSNPEAAQRCIDEHGQMGLLYLGEWHTHPETAPNASTTDVEAMRRLRAASQTRVSTLLMLIQGRAQGVDGLALYSFDDDGVARWQIARGVHREVAAPP</sequence>
<evidence type="ECO:0000259" key="6">
    <source>
        <dbReference type="Pfam" id="PF14464"/>
    </source>
</evidence>
<evidence type="ECO:0000256" key="1">
    <source>
        <dbReference type="ARBA" id="ARBA00022670"/>
    </source>
</evidence>
<keyword evidence="2" id="KW-0479">Metal-binding</keyword>
<keyword evidence="4" id="KW-0862">Zinc</keyword>
<dbReference type="GO" id="GO:0046872">
    <property type="term" value="F:metal ion binding"/>
    <property type="evidence" value="ECO:0007669"/>
    <property type="project" value="UniProtKB-KW"/>
</dbReference>
<evidence type="ECO:0000256" key="3">
    <source>
        <dbReference type="ARBA" id="ARBA00022801"/>
    </source>
</evidence>
<dbReference type="EMBL" id="JANWTP010000090">
    <property type="protein sequence ID" value="MDC8639982.1"/>
    <property type="molecule type" value="Genomic_DNA"/>
</dbReference>
<accession>A0A9X4BUU8</accession>
<reference evidence="7" key="2">
    <citation type="submission" date="2022-08" db="EMBL/GenBank/DDBJ databases">
        <authorList>
            <person name="Iruegas-Bocardo F."/>
            <person name="Weisberg A.J."/>
            <person name="Riutta E.R."/>
            <person name="Kilday K."/>
            <person name="Bonkowski J.C."/>
            <person name="Creswell T."/>
            <person name="Daughtrey M.L."/>
            <person name="Rane K."/>
            <person name="Grunwald N.J."/>
            <person name="Chang J.H."/>
            <person name="Putnam M.L."/>
        </authorList>
    </citation>
    <scope>NUCLEOTIDE SEQUENCE</scope>
    <source>
        <strain evidence="7">22-338</strain>
    </source>
</reference>
<protein>
    <submittedName>
        <fullName evidence="7">Mov34/MPN/PAD-1 family protein</fullName>
    </submittedName>
</protein>
<keyword evidence="5" id="KW-0482">Metalloprotease</keyword>
<evidence type="ECO:0000313" key="7">
    <source>
        <dbReference type="EMBL" id="MDC8639982.1"/>
    </source>
</evidence>
<dbReference type="RefSeq" id="WP_273664526.1">
    <property type="nucleotide sequence ID" value="NZ_CP168178.1"/>
</dbReference>
<reference evidence="7" key="1">
    <citation type="journal article" date="2022" name="Phytopathology">
        <title>Whole genome sequencing-based tracing of a 2022 introduction and outbreak of Xanthomonas hortorum pv. pelargonii.</title>
        <authorList>
            <person name="Iruegas Bocardo F."/>
            <person name="Weisberg A.J."/>
            <person name="Riutta E.R."/>
            <person name="Kilday K.B."/>
            <person name="Bonkowski J.C."/>
            <person name="Creswell T.C."/>
            <person name="Daughtrey M."/>
            <person name="Rane K.K."/>
            <person name="Grunwald N.J."/>
            <person name="Chang J.H."/>
            <person name="Putnam M."/>
        </authorList>
    </citation>
    <scope>NUCLEOTIDE SEQUENCE</scope>
    <source>
        <strain evidence="7">22-338</strain>
    </source>
</reference>
<proteinExistence type="predicted"/>
<dbReference type="GO" id="GO:0006508">
    <property type="term" value="P:proteolysis"/>
    <property type="evidence" value="ECO:0007669"/>
    <property type="project" value="UniProtKB-KW"/>
</dbReference>
<gene>
    <name evidence="7" type="ORF">NY667_19780</name>
</gene>
<keyword evidence="3" id="KW-0378">Hydrolase</keyword>
<dbReference type="SUPFAM" id="SSF102712">
    <property type="entry name" value="JAB1/MPN domain"/>
    <property type="match status" value="1"/>
</dbReference>
<comment type="caution">
    <text evidence="7">The sequence shown here is derived from an EMBL/GenBank/DDBJ whole genome shotgun (WGS) entry which is preliminary data.</text>
</comment>